<keyword evidence="3" id="KW-0560">Oxidoreductase</keyword>
<proteinExistence type="inferred from homology"/>
<organism evidence="4 5">
    <name type="scientific">Halteria grandinella</name>
    <dbReference type="NCBI Taxonomy" id="5974"/>
    <lineage>
        <taxon>Eukaryota</taxon>
        <taxon>Sar</taxon>
        <taxon>Alveolata</taxon>
        <taxon>Ciliophora</taxon>
        <taxon>Intramacronucleata</taxon>
        <taxon>Spirotrichea</taxon>
        <taxon>Stichotrichia</taxon>
        <taxon>Sporadotrichida</taxon>
        <taxon>Halteriidae</taxon>
        <taxon>Halteria</taxon>
    </lineage>
</organism>
<dbReference type="PANTHER" id="PTHR11592:SF78">
    <property type="entry name" value="GLUTATHIONE PEROXIDASE"/>
    <property type="match status" value="1"/>
</dbReference>
<keyword evidence="5" id="KW-1185">Reference proteome</keyword>
<dbReference type="PANTHER" id="PTHR11592">
    <property type="entry name" value="GLUTATHIONE PEROXIDASE"/>
    <property type="match status" value="1"/>
</dbReference>
<reference evidence="4" key="1">
    <citation type="submission" date="2019-06" db="EMBL/GenBank/DDBJ databases">
        <authorList>
            <person name="Zheng W."/>
        </authorList>
    </citation>
    <scope>NUCLEOTIDE SEQUENCE</scope>
    <source>
        <strain evidence="4">QDHG01</strain>
    </source>
</reference>
<dbReference type="OrthoDB" id="446890at2759"/>
<dbReference type="InterPro" id="IPR036249">
    <property type="entry name" value="Thioredoxin-like_sf"/>
</dbReference>
<dbReference type="AlphaFoldDB" id="A0A8J8NNH3"/>
<dbReference type="InterPro" id="IPR000889">
    <property type="entry name" value="Glutathione_peroxidase"/>
</dbReference>
<keyword evidence="2" id="KW-0575">Peroxidase</keyword>
<sequence length="215" mass="25254">MGTIMDLTRSSTHDYVDNPYWSAFQIKVKQLQSEKQKVIGEEDQGKVLLFVNLTCEEKHKAETLKELQKLRILTQRYGQTGFAVYGAFTYDVQGGDDLSSKDISNVLTKWGYLTPETINANLRFVSKLDVNGKEMHNLYRYLKRNSPLFIHRYGRSRKIDDHYSKFLTDRYGEVKHYYAPQVEYAVIEADIKRLLEEKFYEPKYRSLLDPPDVFI</sequence>
<dbReference type="GO" id="GO:0004601">
    <property type="term" value="F:peroxidase activity"/>
    <property type="evidence" value="ECO:0007669"/>
    <property type="project" value="UniProtKB-KW"/>
</dbReference>
<dbReference type="GO" id="GO:0006979">
    <property type="term" value="P:response to oxidative stress"/>
    <property type="evidence" value="ECO:0007669"/>
    <property type="project" value="InterPro"/>
</dbReference>
<gene>
    <name evidence="4" type="ORF">FGO68_gene13812</name>
</gene>
<evidence type="ECO:0000313" key="4">
    <source>
        <dbReference type="EMBL" id="TNV77335.1"/>
    </source>
</evidence>
<accession>A0A8J8NNH3</accession>
<evidence type="ECO:0000256" key="2">
    <source>
        <dbReference type="ARBA" id="ARBA00022559"/>
    </source>
</evidence>
<name>A0A8J8NNH3_HALGN</name>
<dbReference type="PROSITE" id="PS51355">
    <property type="entry name" value="GLUTATHIONE_PEROXID_3"/>
    <property type="match status" value="1"/>
</dbReference>
<comment type="similarity">
    <text evidence="1">Belongs to the glutathione peroxidase family.</text>
</comment>
<comment type="caution">
    <text evidence="4">The sequence shown here is derived from an EMBL/GenBank/DDBJ whole genome shotgun (WGS) entry which is preliminary data.</text>
</comment>
<dbReference type="Pfam" id="PF00255">
    <property type="entry name" value="GSHPx"/>
    <property type="match status" value="1"/>
</dbReference>
<evidence type="ECO:0000256" key="3">
    <source>
        <dbReference type="ARBA" id="ARBA00023002"/>
    </source>
</evidence>
<dbReference type="Gene3D" id="3.40.30.10">
    <property type="entry name" value="Glutaredoxin"/>
    <property type="match status" value="1"/>
</dbReference>
<dbReference type="EMBL" id="RRYP01012088">
    <property type="protein sequence ID" value="TNV77335.1"/>
    <property type="molecule type" value="Genomic_DNA"/>
</dbReference>
<dbReference type="Proteomes" id="UP000785679">
    <property type="component" value="Unassembled WGS sequence"/>
</dbReference>
<evidence type="ECO:0000256" key="1">
    <source>
        <dbReference type="ARBA" id="ARBA00006926"/>
    </source>
</evidence>
<evidence type="ECO:0000313" key="5">
    <source>
        <dbReference type="Proteomes" id="UP000785679"/>
    </source>
</evidence>
<protein>
    <submittedName>
        <fullName evidence="4">Uncharacterized protein</fullName>
    </submittedName>
</protein>
<dbReference type="SUPFAM" id="SSF52833">
    <property type="entry name" value="Thioredoxin-like"/>
    <property type="match status" value="1"/>
</dbReference>